<keyword evidence="1" id="KW-0732">Signal</keyword>
<protein>
    <submittedName>
        <fullName evidence="2">Uncharacterized protein</fullName>
    </submittedName>
</protein>
<evidence type="ECO:0000313" key="2">
    <source>
        <dbReference type="EMBL" id="KAF1974984.1"/>
    </source>
</evidence>
<dbReference type="Proteomes" id="UP000800036">
    <property type="component" value="Unassembled WGS sequence"/>
</dbReference>
<name>A0A6A5VCW4_9PLEO</name>
<evidence type="ECO:0000256" key="1">
    <source>
        <dbReference type="SAM" id="SignalP"/>
    </source>
</evidence>
<feature type="signal peptide" evidence="1">
    <location>
        <begin position="1"/>
        <end position="31"/>
    </location>
</feature>
<evidence type="ECO:0000313" key="3">
    <source>
        <dbReference type="Proteomes" id="UP000800036"/>
    </source>
</evidence>
<feature type="chain" id="PRO_5025338428" evidence="1">
    <location>
        <begin position="32"/>
        <end position="134"/>
    </location>
</feature>
<reference evidence="2" key="1">
    <citation type="journal article" date="2020" name="Stud. Mycol.">
        <title>101 Dothideomycetes genomes: a test case for predicting lifestyles and emergence of pathogens.</title>
        <authorList>
            <person name="Haridas S."/>
            <person name="Albert R."/>
            <person name="Binder M."/>
            <person name="Bloem J."/>
            <person name="Labutti K."/>
            <person name="Salamov A."/>
            <person name="Andreopoulos B."/>
            <person name="Baker S."/>
            <person name="Barry K."/>
            <person name="Bills G."/>
            <person name="Bluhm B."/>
            <person name="Cannon C."/>
            <person name="Castanera R."/>
            <person name="Culley D."/>
            <person name="Daum C."/>
            <person name="Ezra D."/>
            <person name="Gonzalez J."/>
            <person name="Henrissat B."/>
            <person name="Kuo A."/>
            <person name="Liang C."/>
            <person name="Lipzen A."/>
            <person name="Lutzoni F."/>
            <person name="Magnuson J."/>
            <person name="Mondo S."/>
            <person name="Nolan M."/>
            <person name="Ohm R."/>
            <person name="Pangilinan J."/>
            <person name="Park H.-J."/>
            <person name="Ramirez L."/>
            <person name="Alfaro M."/>
            <person name="Sun H."/>
            <person name="Tritt A."/>
            <person name="Yoshinaga Y."/>
            <person name="Zwiers L.-H."/>
            <person name="Turgeon B."/>
            <person name="Goodwin S."/>
            <person name="Spatafora J."/>
            <person name="Crous P."/>
            <person name="Grigoriev I."/>
        </authorList>
    </citation>
    <scope>NUCLEOTIDE SEQUENCE</scope>
    <source>
        <strain evidence="2">CBS 107.79</strain>
    </source>
</reference>
<organism evidence="2 3">
    <name type="scientific">Bimuria novae-zelandiae CBS 107.79</name>
    <dbReference type="NCBI Taxonomy" id="1447943"/>
    <lineage>
        <taxon>Eukaryota</taxon>
        <taxon>Fungi</taxon>
        <taxon>Dikarya</taxon>
        <taxon>Ascomycota</taxon>
        <taxon>Pezizomycotina</taxon>
        <taxon>Dothideomycetes</taxon>
        <taxon>Pleosporomycetidae</taxon>
        <taxon>Pleosporales</taxon>
        <taxon>Massarineae</taxon>
        <taxon>Didymosphaeriaceae</taxon>
        <taxon>Bimuria</taxon>
    </lineage>
</organism>
<gene>
    <name evidence="2" type="ORF">BU23DRAFT_566977</name>
</gene>
<proteinExistence type="predicted"/>
<keyword evidence="3" id="KW-1185">Reference proteome</keyword>
<dbReference type="OrthoDB" id="3799981at2759"/>
<dbReference type="EMBL" id="ML976672">
    <property type="protein sequence ID" value="KAF1974984.1"/>
    <property type="molecule type" value="Genomic_DNA"/>
</dbReference>
<dbReference type="AlphaFoldDB" id="A0A6A5VCW4"/>
<accession>A0A6A5VCW4</accession>
<sequence length="134" mass="15001">MTFVISSRVARMQGFAFLTLFLLLAAFGCNAEKGHVPANDLNLPICKKLNVIIYGIDAITLKHLGDGTGRDENYSMRTYWVKGQQVTAFDTTPRLAAVKVDLPRLGDRVGDLEILDYDPETTWMGGWPGWHRDD</sequence>